<keyword evidence="1" id="KW-1133">Transmembrane helix</keyword>
<comment type="caution">
    <text evidence="2">The sequence shown here is derived from an EMBL/GenBank/DDBJ whole genome shotgun (WGS) entry which is preliminary data.</text>
</comment>
<evidence type="ECO:0008006" key="4">
    <source>
        <dbReference type="Google" id="ProtNLM"/>
    </source>
</evidence>
<reference evidence="3" key="1">
    <citation type="journal article" date="2016" name="Nature">
        <title>The genome of the seagrass Zostera marina reveals angiosperm adaptation to the sea.</title>
        <authorList>
            <person name="Olsen J.L."/>
            <person name="Rouze P."/>
            <person name="Verhelst B."/>
            <person name="Lin Y.-C."/>
            <person name="Bayer T."/>
            <person name="Collen J."/>
            <person name="Dattolo E."/>
            <person name="De Paoli E."/>
            <person name="Dittami S."/>
            <person name="Maumus F."/>
            <person name="Michel G."/>
            <person name="Kersting A."/>
            <person name="Lauritano C."/>
            <person name="Lohaus R."/>
            <person name="Toepel M."/>
            <person name="Tonon T."/>
            <person name="Vanneste K."/>
            <person name="Amirebrahimi M."/>
            <person name="Brakel J."/>
            <person name="Bostroem C."/>
            <person name="Chovatia M."/>
            <person name="Grimwood J."/>
            <person name="Jenkins J.W."/>
            <person name="Jueterbock A."/>
            <person name="Mraz A."/>
            <person name="Stam W.T."/>
            <person name="Tice H."/>
            <person name="Bornberg-Bauer E."/>
            <person name="Green P.J."/>
            <person name="Pearson G.A."/>
            <person name="Procaccini G."/>
            <person name="Duarte C.M."/>
            <person name="Schmutz J."/>
            <person name="Reusch T.B.H."/>
            <person name="Van de Peer Y."/>
        </authorList>
    </citation>
    <scope>NUCLEOTIDE SEQUENCE [LARGE SCALE GENOMIC DNA]</scope>
    <source>
        <strain evidence="3">cv. Finnish</strain>
    </source>
</reference>
<proteinExistence type="predicted"/>
<dbReference type="EMBL" id="LFYR01000112">
    <property type="protein sequence ID" value="KMZ75933.1"/>
    <property type="molecule type" value="Genomic_DNA"/>
</dbReference>
<dbReference type="AlphaFoldDB" id="A0A0K9Q3R7"/>
<feature type="transmembrane region" description="Helical" evidence="1">
    <location>
        <begin position="66"/>
        <end position="89"/>
    </location>
</feature>
<accession>A0A0K9Q3R7</accession>
<organism evidence="2 3">
    <name type="scientific">Zostera marina</name>
    <name type="common">Eelgrass</name>
    <dbReference type="NCBI Taxonomy" id="29655"/>
    <lineage>
        <taxon>Eukaryota</taxon>
        <taxon>Viridiplantae</taxon>
        <taxon>Streptophyta</taxon>
        <taxon>Embryophyta</taxon>
        <taxon>Tracheophyta</taxon>
        <taxon>Spermatophyta</taxon>
        <taxon>Magnoliopsida</taxon>
        <taxon>Liliopsida</taxon>
        <taxon>Zosteraceae</taxon>
        <taxon>Zostera</taxon>
    </lineage>
</organism>
<keyword evidence="1" id="KW-0812">Transmembrane</keyword>
<name>A0A0K9Q3R7_ZOSMR</name>
<evidence type="ECO:0000313" key="3">
    <source>
        <dbReference type="Proteomes" id="UP000036987"/>
    </source>
</evidence>
<evidence type="ECO:0000256" key="1">
    <source>
        <dbReference type="SAM" id="Phobius"/>
    </source>
</evidence>
<dbReference type="Proteomes" id="UP000036987">
    <property type="component" value="Unassembled WGS sequence"/>
</dbReference>
<protein>
    <recommendedName>
        <fullName evidence="4">Transmembrane protein</fullName>
    </recommendedName>
</protein>
<sequence>MCRGCVGEFLVDHVKERERNRERRKMMRVLGDPRKKVFNLMLEEIPEEEEEEEGEEMEMMKMDSEVVRWAVDVGILAVSLGVSLLVSKVSSSKYSRRRRGLL</sequence>
<keyword evidence="3" id="KW-1185">Reference proteome</keyword>
<keyword evidence="1" id="KW-0472">Membrane</keyword>
<evidence type="ECO:0000313" key="2">
    <source>
        <dbReference type="EMBL" id="KMZ75933.1"/>
    </source>
</evidence>
<gene>
    <name evidence="2" type="ORF">ZOSMA_109G00240</name>
</gene>